<gene>
    <name evidence="1" type="ORF">HMPREF1536_03142</name>
</gene>
<dbReference type="PATRIC" id="fig|1203610.3.peg.3208"/>
<proteinExistence type="predicted"/>
<dbReference type="EMBL" id="AQHW01000015">
    <property type="protein sequence ID" value="KKB55670.1"/>
    <property type="molecule type" value="Genomic_DNA"/>
</dbReference>
<evidence type="ECO:0000313" key="1">
    <source>
        <dbReference type="EMBL" id="KKB55670.1"/>
    </source>
</evidence>
<keyword evidence="2" id="KW-1185">Reference proteome</keyword>
<reference evidence="1 2" key="1">
    <citation type="submission" date="2013-04" db="EMBL/GenBank/DDBJ databases">
        <title>The Genome Sequence of Parabacteroides gordonii DSM 23371.</title>
        <authorList>
            <consortium name="The Broad Institute Genomics Platform"/>
            <person name="Earl A."/>
            <person name="Ward D."/>
            <person name="Feldgarden M."/>
            <person name="Gevers D."/>
            <person name="Martens E."/>
            <person name="Sakamoto M."/>
            <person name="Benno Y."/>
            <person name="Suzuki N."/>
            <person name="Matsunaga N."/>
            <person name="Koshihara K."/>
            <person name="Seki M."/>
            <person name="Komiya H."/>
            <person name="Walker B."/>
            <person name="Young S."/>
            <person name="Zeng Q."/>
            <person name="Gargeya S."/>
            <person name="Fitzgerald M."/>
            <person name="Haas B."/>
            <person name="Abouelleil A."/>
            <person name="Allen A.W."/>
            <person name="Alvarado L."/>
            <person name="Arachchi H.M."/>
            <person name="Berlin A.M."/>
            <person name="Chapman S.B."/>
            <person name="Gainer-Dewar J."/>
            <person name="Goldberg J."/>
            <person name="Griggs A."/>
            <person name="Gujja S."/>
            <person name="Hansen M."/>
            <person name="Howarth C."/>
            <person name="Imamovic A."/>
            <person name="Ireland A."/>
            <person name="Larimer J."/>
            <person name="McCowan C."/>
            <person name="Murphy C."/>
            <person name="Pearson M."/>
            <person name="Poon T.W."/>
            <person name="Priest M."/>
            <person name="Roberts A."/>
            <person name="Saif S."/>
            <person name="Shea T."/>
            <person name="Sisk P."/>
            <person name="Sykes S."/>
            <person name="Wortman J."/>
            <person name="Nusbaum C."/>
            <person name="Birren B."/>
        </authorList>
    </citation>
    <scope>NUCLEOTIDE SEQUENCE [LARGE SCALE GENOMIC DNA]</scope>
    <source>
        <strain evidence="1 2">MS-1</strain>
    </source>
</reference>
<dbReference type="STRING" id="1203610.HMPREF1536_03142"/>
<dbReference type="HOGENOM" id="CLU_1034165_0_0_10"/>
<evidence type="ECO:0000313" key="2">
    <source>
        <dbReference type="Proteomes" id="UP000033035"/>
    </source>
</evidence>
<dbReference type="Proteomes" id="UP000033035">
    <property type="component" value="Unassembled WGS sequence"/>
</dbReference>
<organism evidence="1 2">
    <name type="scientific">Parabacteroides gordonii MS-1 = DSM 23371</name>
    <dbReference type="NCBI Taxonomy" id="1203610"/>
    <lineage>
        <taxon>Bacteria</taxon>
        <taxon>Pseudomonadati</taxon>
        <taxon>Bacteroidota</taxon>
        <taxon>Bacteroidia</taxon>
        <taxon>Bacteroidales</taxon>
        <taxon>Tannerellaceae</taxon>
        <taxon>Parabacteroides</taxon>
    </lineage>
</organism>
<dbReference type="RefSeq" id="WP_028726131.1">
    <property type="nucleotide sequence ID" value="NZ_AUAE01000008.1"/>
</dbReference>
<dbReference type="AlphaFoldDB" id="A0A0F5JDU3"/>
<sequence length="252" mass="29397">MIKQLAFILTLFLTTESYGQQLSVELSIEWMKSISFSYRNKGIDSIPYLKITYNNLSDKYIYFPKVYQNTVSLPSFSQSIRNTCYKADTFCKENSSVVKWNVFIGGMYPNNHVWEVLPDSVDYFSERENEVMNDALYSVYASLFDTLIYEKLESDTLDDDVISQDLLSTLKDDLVFLQPKGKYSDYYSLVGFEILKGDYTFLLPTDKMLDFIEIDSSLDNEESKRINLPNQIDKYFLYKGLFSSNKISILFR</sequence>
<protein>
    <submittedName>
        <fullName evidence="1">Uncharacterized protein</fullName>
    </submittedName>
</protein>
<comment type="caution">
    <text evidence="1">The sequence shown here is derived from an EMBL/GenBank/DDBJ whole genome shotgun (WGS) entry which is preliminary data.</text>
</comment>
<name>A0A0F5JDU3_9BACT</name>
<accession>A0A0F5JDU3</accession>